<feature type="transmembrane region" description="Helical" evidence="7">
    <location>
        <begin position="118"/>
        <end position="138"/>
    </location>
</feature>
<dbReference type="InterPro" id="IPR020846">
    <property type="entry name" value="MFS_dom"/>
</dbReference>
<dbReference type="PRINTS" id="PR01988">
    <property type="entry name" value="EXPORTERBACE"/>
</dbReference>
<dbReference type="EMBL" id="JBHDLN010000006">
    <property type="protein sequence ID" value="MFB0843295.1"/>
    <property type="molecule type" value="Genomic_DNA"/>
</dbReference>
<dbReference type="RefSeq" id="WP_373951920.1">
    <property type="nucleotide sequence ID" value="NZ_JBHDLN010000006.1"/>
</dbReference>
<feature type="transmembrane region" description="Helical" evidence="7">
    <location>
        <begin position="236"/>
        <end position="259"/>
    </location>
</feature>
<organism evidence="9 10">
    <name type="scientific">Paenibacillus oleatilyticus</name>
    <dbReference type="NCBI Taxonomy" id="2594886"/>
    <lineage>
        <taxon>Bacteria</taxon>
        <taxon>Bacillati</taxon>
        <taxon>Bacillota</taxon>
        <taxon>Bacilli</taxon>
        <taxon>Bacillales</taxon>
        <taxon>Paenibacillaceae</taxon>
        <taxon>Paenibacillus</taxon>
    </lineage>
</organism>
<evidence type="ECO:0000256" key="1">
    <source>
        <dbReference type="ARBA" id="ARBA00004651"/>
    </source>
</evidence>
<keyword evidence="2" id="KW-0813">Transport</keyword>
<dbReference type="PANTHER" id="PTHR23513">
    <property type="entry name" value="INTEGRAL MEMBRANE EFFLUX PROTEIN-RELATED"/>
    <property type="match status" value="1"/>
</dbReference>
<dbReference type="Pfam" id="PF05977">
    <property type="entry name" value="MFS_3"/>
    <property type="match status" value="1"/>
</dbReference>
<comment type="subcellular location">
    <subcellularLocation>
        <location evidence="1">Cell membrane</location>
        <topology evidence="1">Multi-pass membrane protein</topology>
    </subcellularLocation>
</comment>
<keyword evidence="4 7" id="KW-0812">Transmembrane</keyword>
<feature type="transmembrane region" description="Helical" evidence="7">
    <location>
        <begin position="271"/>
        <end position="292"/>
    </location>
</feature>
<dbReference type="InterPro" id="IPR010290">
    <property type="entry name" value="TM_effector"/>
</dbReference>
<feature type="transmembrane region" description="Helical" evidence="7">
    <location>
        <begin position="183"/>
        <end position="201"/>
    </location>
</feature>
<dbReference type="PROSITE" id="PS50850">
    <property type="entry name" value="MFS"/>
    <property type="match status" value="1"/>
</dbReference>
<evidence type="ECO:0000313" key="9">
    <source>
        <dbReference type="EMBL" id="MFB0843295.1"/>
    </source>
</evidence>
<dbReference type="InterPro" id="IPR022324">
    <property type="entry name" value="Bacilysin_exporter_BacE_put"/>
</dbReference>
<keyword evidence="10" id="KW-1185">Reference proteome</keyword>
<proteinExistence type="predicted"/>
<feature type="transmembrane region" description="Helical" evidence="7">
    <location>
        <begin position="367"/>
        <end position="385"/>
    </location>
</feature>
<evidence type="ECO:0000256" key="4">
    <source>
        <dbReference type="ARBA" id="ARBA00022692"/>
    </source>
</evidence>
<evidence type="ECO:0000313" key="10">
    <source>
        <dbReference type="Proteomes" id="UP001575622"/>
    </source>
</evidence>
<dbReference type="Proteomes" id="UP001575622">
    <property type="component" value="Unassembled WGS sequence"/>
</dbReference>
<feature type="transmembrane region" description="Helical" evidence="7">
    <location>
        <begin position="27"/>
        <end position="51"/>
    </location>
</feature>
<feature type="transmembrane region" description="Helical" evidence="7">
    <location>
        <begin position="328"/>
        <end position="346"/>
    </location>
</feature>
<feature type="transmembrane region" description="Helical" evidence="7">
    <location>
        <begin position="63"/>
        <end position="83"/>
    </location>
</feature>
<feature type="transmembrane region" description="Helical" evidence="7">
    <location>
        <begin position="391"/>
        <end position="410"/>
    </location>
</feature>
<feature type="domain" description="Major facilitator superfamily (MFS) profile" evidence="8">
    <location>
        <begin position="25"/>
        <end position="416"/>
    </location>
</feature>
<feature type="transmembrane region" description="Helical" evidence="7">
    <location>
        <begin position="304"/>
        <end position="322"/>
    </location>
</feature>
<dbReference type="SUPFAM" id="SSF103473">
    <property type="entry name" value="MFS general substrate transporter"/>
    <property type="match status" value="1"/>
</dbReference>
<dbReference type="Gene3D" id="1.20.1250.20">
    <property type="entry name" value="MFS general substrate transporter like domains"/>
    <property type="match status" value="1"/>
</dbReference>
<keyword evidence="3" id="KW-1003">Cell membrane</keyword>
<dbReference type="CDD" id="cd06173">
    <property type="entry name" value="MFS_MefA_like"/>
    <property type="match status" value="1"/>
</dbReference>
<evidence type="ECO:0000259" key="8">
    <source>
        <dbReference type="PROSITE" id="PS50850"/>
    </source>
</evidence>
<comment type="caution">
    <text evidence="9">The sequence shown here is derived from an EMBL/GenBank/DDBJ whole genome shotgun (WGS) entry which is preliminary data.</text>
</comment>
<name>A0ABV4V3M0_9BACL</name>
<gene>
    <name evidence="9" type="ORF">ACEU3E_14040</name>
</gene>
<keyword evidence="5 7" id="KW-1133">Transmembrane helix</keyword>
<evidence type="ECO:0000256" key="2">
    <source>
        <dbReference type="ARBA" id="ARBA00022448"/>
    </source>
</evidence>
<evidence type="ECO:0000256" key="5">
    <source>
        <dbReference type="ARBA" id="ARBA00022989"/>
    </source>
</evidence>
<evidence type="ECO:0000256" key="6">
    <source>
        <dbReference type="ARBA" id="ARBA00023136"/>
    </source>
</evidence>
<keyword evidence="6 7" id="KW-0472">Membrane</keyword>
<dbReference type="InterPro" id="IPR036259">
    <property type="entry name" value="MFS_trans_sf"/>
</dbReference>
<feature type="transmembrane region" description="Helical" evidence="7">
    <location>
        <begin position="89"/>
        <end position="111"/>
    </location>
</feature>
<accession>A0ABV4V3M0</accession>
<evidence type="ECO:0000256" key="3">
    <source>
        <dbReference type="ARBA" id="ARBA00022475"/>
    </source>
</evidence>
<reference evidence="9 10" key="1">
    <citation type="submission" date="2024-09" db="EMBL/GenBank/DDBJ databases">
        <authorList>
            <person name="Makale K.P.P."/>
            <person name="Makhzoum A."/>
            <person name="Rantong G."/>
            <person name="Rahube T.O."/>
        </authorList>
    </citation>
    <scope>NUCLEOTIDE SEQUENCE [LARGE SCALE GENOMIC DNA]</scope>
    <source>
        <strain evidence="9 10">KM_D13</strain>
    </source>
</reference>
<sequence length="418" mass="46403">MNSLPSEEHKKMRLNIFSQLVLSKNFFALYMGQTLSSLGSSISFTIFPIIVYQITKSTAQMGLMMALSILPNVIMLPFSGVLVDKLNKVKIMLVVDFIRFSLLIFLSLMAFSGSLTMVHLCVFMFIFGLIGSIFQPAYSSVRAKVFTKEIRNAANSLTQISQRATRLIGPILGGVIITSLSPGWGLGIDAITYLISICFLFKLRSITFNSSITNKIKLNWKQDFIEGIDVLRQNSWLWITILACSFFNICSSGIGRILIPWLIIEHHHFEPVVYGMILSSSSAGAIACGVIYGMKQQLYKRGILAYLGVALSGIAVLVTPFVSNILLFMFLMFLNGAGVMLFALIWETSLQEMVPEDKFGRVSSLDFFGSFSLMPLGYIMTGWLSTNVGEINTTIILSISILLIAIAVLWNKGVRQYS</sequence>
<dbReference type="PANTHER" id="PTHR23513:SF11">
    <property type="entry name" value="STAPHYLOFERRIN A TRANSPORTER"/>
    <property type="match status" value="1"/>
</dbReference>
<evidence type="ECO:0000256" key="7">
    <source>
        <dbReference type="SAM" id="Phobius"/>
    </source>
</evidence>
<protein>
    <submittedName>
        <fullName evidence="9">MFS transporter</fullName>
    </submittedName>
</protein>